<dbReference type="InterPro" id="IPR000073">
    <property type="entry name" value="AB_hydrolase_1"/>
</dbReference>
<feature type="domain" description="AB hydrolase-1" evidence="2">
    <location>
        <begin position="27"/>
        <end position="265"/>
    </location>
</feature>
<evidence type="ECO:0000313" key="4">
    <source>
        <dbReference type="Proteomes" id="UP000598271"/>
    </source>
</evidence>
<dbReference type="SUPFAM" id="SSF53474">
    <property type="entry name" value="alpha/beta-Hydrolases"/>
    <property type="match status" value="1"/>
</dbReference>
<proteinExistence type="inferred from homology"/>
<dbReference type="Proteomes" id="UP000598271">
    <property type="component" value="Unassembled WGS sequence"/>
</dbReference>
<gene>
    <name evidence="3" type="primary">rsbQ</name>
    <name evidence="3" type="ORF">GCM10007390_22940</name>
</gene>
<comment type="caution">
    <text evidence="3">The sequence shown here is derived from an EMBL/GenBank/DDBJ whole genome shotgun (WGS) entry which is preliminary data.</text>
</comment>
<dbReference type="Pfam" id="PF12697">
    <property type="entry name" value="Abhydrolase_6"/>
    <property type="match status" value="1"/>
</dbReference>
<reference evidence="3 4" key="1">
    <citation type="journal article" date="2014" name="Int. J. Syst. Evol. Microbiol.">
        <title>Complete genome sequence of Corynebacterium casei LMG S-19264T (=DSM 44701T), isolated from a smear-ripened cheese.</title>
        <authorList>
            <consortium name="US DOE Joint Genome Institute (JGI-PGF)"/>
            <person name="Walter F."/>
            <person name="Albersmeier A."/>
            <person name="Kalinowski J."/>
            <person name="Ruckert C."/>
        </authorList>
    </citation>
    <scope>NUCLEOTIDE SEQUENCE [LARGE SCALE GENOMIC DNA]</scope>
    <source>
        <strain evidence="3 4">KCTC 12866</strain>
    </source>
</reference>
<comment type="similarity">
    <text evidence="1">Belongs to the AB hydrolase superfamily.</text>
</comment>
<dbReference type="InterPro" id="IPR029058">
    <property type="entry name" value="AB_hydrolase_fold"/>
</dbReference>
<name>A0A8J3DAG8_9BACT</name>
<dbReference type="Gene3D" id="3.40.50.1820">
    <property type="entry name" value="alpha/beta hydrolase"/>
    <property type="match status" value="1"/>
</dbReference>
<evidence type="ECO:0000313" key="3">
    <source>
        <dbReference type="EMBL" id="GHB68872.1"/>
    </source>
</evidence>
<dbReference type="RefSeq" id="WP_229580756.1">
    <property type="nucleotide sequence ID" value="NZ_BMXF01000002.1"/>
</dbReference>
<dbReference type="PANTHER" id="PTHR43039">
    <property type="entry name" value="ESTERASE-RELATED"/>
    <property type="match status" value="1"/>
</dbReference>
<dbReference type="PRINTS" id="PR00111">
    <property type="entry name" value="ABHYDROLASE"/>
</dbReference>
<evidence type="ECO:0000259" key="2">
    <source>
        <dbReference type="Pfam" id="PF12697"/>
    </source>
</evidence>
<dbReference type="EMBL" id="BMXF01000002">
    <property type="protein sequence ID" value="GHB68872.1"/>
    <property type="molecule type" value="Genomic_DNA"/>
</dbReference>
<protein>
    <submittedName>
        <fullName evidence="3">Sigma factor SigB regulation protein RsbQ</fullName>
    </submittedName>
</protein>
<evidence type="ECO:0000256" key="1">
    <source>
        <dbReference type="ARBA" id="ARBA00008645"/>
    </source>
</evidence>
<keyword evidence="4" id="KW-1185">Reference proteome</keyword>
<accession>A0A8J3DAG8</accession>
<organism evidence="3 4">
    <name type="scientific">Persicitalea jodogahamensis</name>
    <dbReference type="NCBI Taxonomy" id="402147"/>
    <lineage>
        <taxon>Bacteria</taxon>
        <taxon>Pseudomonadati</taxon>
        <taxon>Bacteroidota</taxon>
        <taxon>Cytophagia</taxon>
        <taxon>Cytophagales</taxon>
        <taxon>Spirosomataceae</taxon>
        <taxon>Persicitalea</taxon>
    </lineage>
</organism>
<sequence length="274" mass="30649">MIHSNPLQKSIIDRYNITFHGQGEQVILFAHGFGCDQNMWRYVAPAFEQDYKLVMFDYIGHGRTSPEHYNRDRYASLQGYAQDILDICHALELDNVILVGHSVSSMIGALACIQEPDRFARLIMVGPSACYINDGAYVGGFERQDIESLLEMMDGNFLGWANALGPTIMGNGDRPELSQELTESFCKTDLDVAQQFARVTFYGDNRSDLPKLRTPSLVIQSLEDVIAPVEVGEYVAKNIPNSSFRMISATGHCPHLSAPTETVEAIREYLSRTN</sequence>
<dbReference type="AlphaFoldDB" id="A0A8J3DAG8"/>